<protein>
    <submittedName>
        <fullName evidence="1">Uncharacterized protein</fullName>
    </submittedName>
</protein>
<name>A0A5D6VBF9_9BACT</name>
<sequence length="250" mass="28587">MEPSPTARQAAWPGVVALPDTTLPVGIRQPGRVLEMKRWRDAAGEQLLVVSRPAPKVEYRPGDRSAEGDILKEGDIRLYASTAWLYIRQYRRVGEAWQEVWRLQDVLDKCFLDRWIGTLPGSTSVTDLDKDGQTETTIVYMITCRSDYSASAMKLVMREGPVKYALRGFSLLNVDADQYRSKTEVPICCNDTVNQDADAGKYALSWFGLMPGHEGMYFNEKEFAAAPASFLQFARQEWRYWRVREQFNQL</sequence>
<dbReference type="RefSeq" id="WP_149069762.1">
    <property type="nucleotide sequence ID" value="NZ_VTHL01000003.1"/>
</dbReference>
<comment type="caution">
    <text evidence="1">The sequence shown here is derived from an EMBL/GenBank/DDBJ whole genome shotgun (WGS) entry which is preliminary data.</text>
</comment>
<accession>A0A5D6VBF9</accession>
<dbReference type="Proteomes" id="UP000322791">
    <property type="component" value="Unassembled WGS sequence"/>
</dbReference>
<dbReference type="NCBIfam" id="NF046077">
    <property type="entry name" value="LPS_M949_RS01915"/>
    <property type="match status" value="1"/>
</dbReference>
<dbReference type="AlphaFoldDB" id="A0A5D6VBF9"/>
<dbReference type="InterPro" id="IPR058148">
    <property type="entry name" value="M949_RS01915-like_dom"/>
</dbReference>
<dbReference type="EMBL" id="VTHL01000003">
    <property type="protein sequence ID" value="TYZ12522.1"/>
    <property type="molecule type" value="Genomic_DNA"/>
</dbReference>
<keyword evidence="2" id="KW-1185">Reference proteome</keyword>
<organism evidence="1 2">
    <name type="scientific">Hymenobacter lutimineralis</name>
    <dbReference type="NCBI Taxonomy" id="2606448"/>
    <lineage>
        <taxon>Bacteria</taxon>
        <taxon>Pseudomonadati</taxon>
        <taxon>Bacteroidota</taxon>
        <taxon>Cytophagia</taxon>
        <taxon>Cytophagales</taxon>
        <taxon>Hymenobacteraceae</taxon>
        <taxon>Hymenobacter</taxon>
    </lineage>
</organism>
<evidence type="ECO:0000313" key="1">
    <source>
        <dbReference type="EMBL" id="TYZ12522.1"/>
    </source>
</evidence>
<evidence type="ECO:0000313" key="2">
    <source>
        <dbReference type="Proteomes" id="UP000322791"/>
    </source>
</evidence>
<gene>
    <name evidence="1" type="ORF">FY528_04290</name>
</gene>
<proteinExistence type="predicted"/>
<reference evidence="1 2" key="1">
    <citation type="submission" date="2019-08" db="EMBL/GenBank/DDBJ databases">
        <authorList>
            <person name="Seo M.-J."/>
        </authorList>
    </citation>
    <scope>NUCLEOTIDE SEQUENCE [LARGE SCALE GENOMIC DNA]</scope>
    <source>
        <strain evidence="1 2">KIGAM108</strain>
    </source>
</reference>